<gene>
    <name evidence="8" type="ORF">ABRY94_02945</name>
    <name evidence="11" type="ORF">ABRY96_08145</name>
    <name evidence="9" type="ORF">ABRY97_09460</name>
    <name evidence="2" type="ORF">ABRY99_03285</name>
    <name evidence="7" type="ORF">ABRZ00_03955</name>
    <name evidence="6" type="ORF">ABRZ01_04315</name>
    <name evidence="3" type="ORF">ABRZ02_12420</name>
    <name evidence="4" type="ORF">ABRZ04_01315</name>
    <name evidence="10" type="ORF">ABRZ07_03525</name>
    <name evidence="5" type="ORF">ABRZ09_06685</name>
</gene>
<dbReference type="RefSeq" id="WP_343837930.1">
    <property type="nucleotide sequence ID" value="NZ_BAAAEX010000010.1"/>
</dbReference>
<dbReference type="EMBL" id="CP158257">
    <property type="protein sequence ID" value="XDJ56332.1"/>
    <property type="molecule type" value="Genomic_DNA"/>
</dbReference>
<dbReference type="EMBL" id="CP158262">
    <property type="protein sequence ID" value="XDJ69775.1"/>
    <property type="molecule type" value="Genomic_DNA"/>
</dbReference>
<dbReference type="EMBL" id="CP158255">
    <property type="protein sequence ID" value="XDJ51519.1"/>
    <property type="molecule type" value="Genomic_DNA"/>
</dbReference>
<evidence type="ECO:0000313" key="11">
    <source>
        <dbReference type="EMBL" id="XDJ81665.1"/>
    </source>
</evidence>
<feature type="signal peptide" evidence="1">
    <location>
        <begin position="1"/>
        <end position="25"/>
    </location>
</feature>
<sequence length="110" mass="12039">MKLLPFSILPALLLLAACSSEPSQADLQAAVQKAVDRQNESMQSMVGGVLDMPKFALNGVEKLSCTSSRDKPGYVCDIRLDITRPLVGRTVDQATARFIKTDQGWEQMEP</sequence>
<evidence type="ECO:0000313" key="9">
    <source>
        <dbReference type="EMBL" id="XDJ73838.1"/>
    </source>
</evidence>
<proteinExistence type="predicted"/>
<dbReference type="EMBL" id="CP158256">
    <property type="protein sequence ID" value="XDJ53717.1"/>
    <property type="molecule type" value="Genomic_DNA"/>
</dbReference>
<evidence type="ECO:0000313" key="10">
    <source>
        <dbReference type="EMBL" id="XDJ80586.1"/>
    </source>
</evidence>
<name>A0AB39CL14_9BURK</name>
<dbReference type="KEGG" id="cgin:ABRZ00_03955"/>
<evidence type="ECO:0000313" key="5">
    <source>
        <dbReference type="EMBL" id="XDJ51519.1"/>
    </source>
</evidence>
<dbReference type="EMBL" id="CP158253">
    <property type="protein sequence ID" value="XDJ44448.1"/>
    <property type="molecule type" value="Genomic_DNA"/>
</dbReference>
<dbReference type="AlphaFoldDB" id="A0AB39CL14"/>
<dbReference type="EMBL" id="CP158267">
    <property type="protein sequence ID" value="XDJ80586.1"/>
    <property type="molecule type" value="Genomic_DNA"/>
</dbReference>
<evidence type="ECO:0008006" key="12">
    <source>
        <dbReference type="Google" id="ProtNLM"/>
    </source>
</evidence>
<evidence type="ECO:0000256" key="1">
    <source>
        <dbReference type="SAM" id="SignalP"/>
    </source>
</evidence>
<dbReference type="EMBL" id="CP158264">
    <property type="protein sequence ID" value="XDJ73838.1"/>
    <property type="molecule type" value="Genomic_DNA"/>
</dbReference>
<reference evidence="2" key="1">
    <citation type="submission" date="2024-05" db="EMBL/GenBank/DDBJ databases">
        <authorList>
            <person name="Luo Y.-C."/>
            <person name="Nicholds J."/>
            <person name="Mortimer T."/>
            <person name="Maboni G."/>
        </authorList>
    </citation>
    <scope>NUCLEOTIDE SEQUENCE</scope>
    <source>
        <strain evidence="10">141555</strain>
        <strain evidence="11">143751</strain>
        <strain evidence="9">143811</strain>
        <strain evidence="8">144863</strain>
        <strain evidence="7">150221</strain>
        <strain evidence="6">150964</strain>
        <strain evidence="5">151108</strain>
        <strain evidence="4">151836</strain>
        <strain evidence="3">153271</strain>
        <strain evidence="2">153920</strain>
    </source>
</reference>
<feature type="chain" id="PRO_5044174462" description="Lipoprotein" evidence="1">
    <location>
        <begin position="26"/>
        <end position="110"/>
    </location>
</feature>
<dbReference type="PROSITE" id="PS51257">
    <property type="entry name" value="PROKAR_LIPOPROTEIN"/>
    <property type="match status" value="1"/>
</dbReference>
<evidence type="ECO:0000313" key="8">
    <source>
        <dbReference type="EMBL" id="XDJ69775.1"/>
    </source>
</evidence>
<evidence type="ECO:0000313" key="7">
    <source>
        <dbReference type="EMBL" id="XDJ56332.1"/>
    </source>
</evidence>
<evidence type="ECO:0000313" key="4">
    <source>
        <dbReference type="EMBL" id="XDJ47742.1"/>
    </source>
</evidence>
<protein>
    <recommendedName>
        <fullName evidence="12">Lipoprotein</fullName>
    </recommendedName>
</protein>
<dbReference type="GeneID" id="93066659"/>
<accession>A0AB39CL14</accession>
<dbReference type="EMBL" id="CP158252">
    <property type="protein sequence ID" value="XDJ42614.1"/>
    <property type="molecule type" value="Genomic_DNA"/>
</dbReference>
<dbReference type="EMBL" id="CP158254">
    <property type="protein sequence ID" value="XDJ47742.1"/>
    <property type="molecule type" value="Genomic_DNA"/>
</dbReference>
<organism evidence="2">
    <name type="scientific">Castellaniella ginsengisoli</name>
    <dbReference type="NCBI Taxonomy" id="546114"/>
    <lineage>
        <taxon>Bacteria</taxon>
        <taxon>Pseudomonadati</taxon>
        <taxon>Pseudomonadota</taxon>
        <taxon>Betaproteobacteria</taxon>
        <taxon>Burkholderiales</taxon>
        <taxon>Alcaligenaceae</taxon>
        <taxon>Castellaniella</taxon>
    </lineage>
</organism>
<evidence type="ECO:0000313" key="3">
    <source>
        <dbReference type="EMBL" id="XDJ44448.1"/>
    </source>
</evidence>
<dbReference type="EMBL" id="CP158266">
    <property type="protein sequence ID" value="XDJ81665.1"/>
    <property type="molecule type" value="Genomic_DNA"/>
</dbReference>
<keyword evidence="1" id="KW-0732">Signal</keyword>
<evidence type="ECO:0000313" key="6">
    <source>
        <dbReference type="EMBL" id="XDJ53717.1"/>
    </source>
</evidence>
<evidence type="ECO:0000313" key="2">
    <source>
        <dbReference type="EMBL" id="XDJ42614.1"/>
    </source>
</evidence>